<comment type="caution">
    <text evidence="1">The sequence shown here is derived from an EMBL/GenBank/DDBJ whole genome shotgun (WGS) entry which is preliminary data.</text>
</comment>
<proteinExistence type="predicted"/>
<sequence length="117" mass="12896">MITIALFGDNLTTADLGWFREAVHGASGHSGNDYPIEIVDGVISVEIPGEEEEPTTPERPLKVGDMVRVLGDHPSRSRFEKGEIVEIVVIESENCVQAEGVSGRWWMKAADFERVTD</sequence>
<accession>A0A540W4L8</accession>
<dbReference type="AlphaFoldDB" id="A0A540W4L8"/>
<protein>
    <submittedName>
        <fullName evidence="1">Uncharacterized protein</fullName>
    </submittedName>
</protein>
<dbReference type="EMBL" id="VIGB01000003">
    <property type="protein sequence ID" value="TQF03956.1"/>
    <property type="molecule type" value="Genomic_DNA"/>
</dbReference>
<organism evidence="1 2">
    <name type="scientific">Kitasatospora acidiphila</name>
    <dbReference type="NCBI Taxonomy" id="2567942"/>
    <lineage>
        <taxon>Bacteria</taxon>
        <taxon>Bacillati</taxon>
        <taxon>Actinomycetota</taxon>
        <taxon>Actinomycetes</taxon>
        <taxon>Kitasatosporales</taxon>
        <taxon>Streptomycetaceae</taxon>
        <taxon>Kitasatospora</taxon>
    </lineage>
</organism>
<name>A0A540W4L8_9ACTN</name>
<reference evidence="1 2" key="1">
    <citation type="submission" date="2019-06" db="EMBL/GenBank/DDBJ databases">
        <title>Description of Kitasatospora acidophila sp. nov. isolated from pine grove soil, and reclassification of Streptomyces novaecaesareae to Kitasatospora novaeceasareae comb. nov.</title>
        <authorList>
            <person name="Kim M.J."/>
        </authorList>
    </citation>
    <scope>NUCLEOTIDE SEQUENCE [LARGE SCALE GENOMIC DNA]</scope>
    <source>
        <strain evidence="1 2">MMS16-CNU292</strain>
    </source>
</reference>
<gene>
    <name evidence="1" type="ORF">E6W39_19080</name>
</gene>
<evidence type="ECO:0000313" key="1">
    <source>
        <dbReference type="EMBL" id="TQF03956.1"/>
    </source>
</evidence>
<evidence type="ECO:0000313" key="2">
    <source>
        <dbReference type="Proteomes" id="UP000319103"/>
    </source>
</evidence>
<keyword evidence="2" id="KW-1185">Reference proteome</keyword>
<dbReference type="RefSeq" id="WP_141634556.1">
    <property type="nucleotide sequence ID" value="NZ_VIGB01000003.1"/>
</dbReference>
<dbReference type="Proteomes" id="UP000319103">
    <property type="component" value="Unassembled WGS sequence"/>
</dbReference>